<comment type="caution">
    <text evidence="1">The sequence shown here is derived from an EMBL/GenBank/DDBJ whole genome shotgun (WGS) entry which is preliminary data.</text>
</comment>
<organism evidence="1 2">
    <name type="scientific">Caerostris extrusa</name>
    <name type="common">Bark spider</name>
    <name type="synonym">Caerostris bankana</name>
    <dbReference type="NCBI Taxonomy" id="172846"/>
    <lineage>
        <taxon>Eukaryota</taxon>
        <taxon>Metazoa</taxon>
        <taxon>Ecdysozoa</taxon>
        <taxon>Arthropoda</taxon>
        <taxon>Chelicerata</taxon>
        <taxon>Arachnida</taxon>
        <taxon>Araneae</taxon>
        <taxon>Araneomorphae</taxon>
        <taxon>Entelegynae</taxon>
        <taxon>Araneoidea</taxon>
        <taxon>Araneidae</taxon>
        <taxon>Caerostris</taxon>
    </lineage>
</organism>
<evidence type="ECO:0000313" key="1">
    <source>
        <dbReference type="EMBL" id="GIY96647.1"/>
    </source>
</evidence>
<accession>A0AAV4XPR4</accession>
<dbReference type="EMBL" id="BPLR01018070">
    <property type="protein sequence ID" value="GIY96647.1"/>
    <property type="molecule type" value="Genomic_DNA"/>
</dbReference>
<name>A0AAV4XPR4_CAEEX</name>
<gene>
    <name evidence="1" type="ORF">CEXT_235061</name>
</gene>
<protein>
    <submittedName>
        <fullName evidence="1">Uncharacterized protein</fullName>
    </submittedName>
</protein>
<reference evidence="1 2" key="1">
    <citation type="submission" date="2021-06" db="EMBL/GenBank/DDBJ databases">
        <title>Caerostris extrusa draft genome.</title>
        <authorList>
            <person name="Kono N."/>
            <person name="Arakawa K."/>
        </authorList>
    </citation>
    <scope>NUCLEOTIDE SEQUENCE [LARGE SCALE GENOMIC DNA]</scope>
</reference>
<evidence type="ECO:0000313" key="2">
    <source>
        <dbReference type="Proteomes" id="UP001054945"/>
    </source>
</evidence>
<keyword evidence="2" id="KW-1185">Reference proteome</keyword>
<proteinExistence type="predicted"/>
<sequence>MVISKRAGMLLAVQYKSATAKPSSLIMGEGYSVCPHPHIVAAGPGFPALSHKASGVIWSSPHTIPR</sequence>
<dbReference type="AlphaFoldDB" id="A0AAV4XPR4"/>
<dbReference type="Proteomes" id="UP001054945">
    <property type="component" value="Unassembled WGS sequence"/>
</dbReference>